<sequence length="129" mass="14083">IDLNLISKTGITKTDTSPYIDLSKMGNLALTILHQIFKSHSESIGSYASESKKPVATPTTPLQLIRLSPEKKGCKCVETTQSHVEKMVCDSIYFSRSLRKTRKTEKTPSPSPSPKPSPIAKKKGGITPV</sequence>
<organism evidence="2 3">
    <name type="scientific">Pristionchus mayeri</name>
    <dbReference type="NCBI Taxonomy" id="1317129"/>
    <lineage>
        <taxon>Eukaryota</taxon>
        <taxon>Metazoa</taxon>
        <taxon>Ecdysozoa</taxon>
        <taxon>Nematoda</taxon>
        <taxon>Chromadorea</taxon>
        <taxon>Rhabditida</taxon>
        <taxon>Rhabditina</taxon>
        <taxon>Diplogasteromorpha</taxon>
        <taxon>Diplogasteroidea</taxon>
        <taxon>Neodiplogasteridae</taxon>
        <taxon>Pristionchus</taxon>
    </lineage>
</organism>
<dbReference type="EMBL" id="BTRK01000006">
    <property type="protein sequence ID" value="GMR58170.1"/>
    <property type="molecule type" value="Genomic_DNA"/>
</dbReference>
<accession>A0AAN5IBK2</accession>
<keyword evidence="3" id="KW-1185">Reference proteome</keyword>
<name>A0AAN5IBK2_9BILA</name>
<feature type="non-terminal residue" evidence="2">
    <location>
        <position position="1"/>
    </location>
</feature>
<evidence type="ECO:0000313" key="2">
    <source>
        <dbReference type="EMBL" id="GMR58170.1"/>
    </source>
</evidence>
<feature type="non-terminal residue" evidence="2">
    <location>
        <position position="129"/>
    </location>
</feature>
<feature type="region of interest" description="Disordered" evidence="1">
    <location>
        <begin position="99"/>
        <end position="129"/>
    </location>
</feature>
<comment type="caution">
    <text evidence="2">The sequence shown here is derived from an EMBL/GenBank/DDBJ whole genome shotgun (WGS) entry which is preliminary data.</text>
</comment>
<reference evidence="3" key="1">
    <citation type="submission" date="2022-10" db="EMBL/GenBank/DDBJ databases">
        <title>Genome assembly of Pristionchus species.</title>
        <authorList>
            <person name="Yoshida K."/>
            <person name="Sommer R.J."/>
        </authorList>
    </citation>
    <scope>NUCLEOTIDE SEQUENCE [LARGE SCALE GENOMIC DNA]</scope>
    <source>
        <strain evidence="3">RS5460</strain>
    </source>
</reference>
<protein>
    <submittedName>
        <fullName evidence="2">Uncharacterized protein</fullName>
    </submittedName>
</protein>
<evidence type="ECO:0000313" key="3">
    <source>
        <dbReference type="Proteomes" id="UP001328107"/>
    </source>
</evidence>
<dbReference type="AlphaFoldDB" id="A0AAN5IBK2"/>
<feature type="compositionally biased region" description="Basic residues" evidence="1">
    <location>
        <begin position="120"/>
        <end position="129"/>
    </location>
</feature>
<proteinExistence type="predicted"/>
<dbReference type="Proteomes" id="UP001328107">
    <property type="component" value="Unassembled WGS sequence"/>
</dbReference>
<gene>
    <name evidence="2" type="ORF">PMAYCL1PPCAC_28365</name>
</gene>
<evidence type="ECO:0000256" key="1">
    <source>
        <dbReference type="SAM" id="MobiDB-lite"/>
    </source>
</evidence>